<feature type="compositionally biased region" description="Basic and acidic residues" evidence="1">
    <location>
        <begin position="277"/>
        <end position="299"/>
    </location>
</feature>
<organism evidence="2 3">
    <name type="scientific">Mycena pura</name>
    <dbReference type="NCBI Taxonomy" id="153505"/>
    <lineage>
        <taxon>Eukaryota</taxon>
        <taxon>Fungi</taxon>
        <taxon>Dikarya</taxon>
        <taxon>Basidiomycota</taxon>
        <taxon>Agaricomycotina</taxon>
        <taxon>Agaricomycetes</taxon>
        <taxon>Agaricomycetidae</taxon>
        <taxon>Agaricales</taxon>
        <taxon>Marasmiineae</taxon>
        <taxon>Mycenaceae</taxon>
        <taxon>Mycena</taxon>
    </lineage>
</organism>
<feature type="compositionally biased region" description="Basic and acidic residues" evidence="1">
    <location>
        <begin position="184"/>
        <end position="205"/>
    </location>
</feature>
<keyword evidence="3" id="KW-1185">Reference proteome</keyword>
<dbReference type="EMBL" id="JARJCW010000166">
    <property type="protein sequence ID" value="KAJ7189798.1"/>
    <property type="molecule type" value="Genomic_DNA"/>
</dbReference>
<dbReference type="AlphaFoldDB" id="A0AAD6XZD9"/>
<feature type="region of interest" description="Disordered" evidence="1">
    <location>
        <begin position="15"/>
        <end position="49"/>
    </location>
</feature>
<name>A0AAD6XZD9_9AGAR</name>
<evidence type="ECO:0000313" key="3">
    <source>
        <dbReference type="Proteomes" id="UP001219525"/>
    </source>
</evidence>
<proteinExistence type="predicted"/>
<dbReference type="Proteomes" id="UP001219525">
    <property type="component" value="Unassembled WGS sequence"/>
</dbReference>
<protein>
    <submittedName>
        <fullName evidence="2">Uncharacterized protein</fullName>
    </submittedName>
</protein>
<feature type="region of interest" description="Disordered" evidence="1">
    <location>
        <begin position="143"/>
        <end position="162"/>
    </location>
</feature>
<accession>A0AAD6XZD9</accession>
<evidence type="ECO:0000256" key="1">
    <source>
        <dbReference type="SAM" id="MobiDB-lite"/>
    </source>
</evidence>
<comment type="caution">
    <text evidence="2">The sequence shown here is derived from an EMBL/GenBank/DDBJ whole genome shotgun (WGS) entry which is preliminary data.</text>
</comment>
<feature type="region of interest" description="Disordered" evidence="1">
    <location>
        <begin position="261"/>
        <end position="313"/>
    </location>
</feature>
<reference evidence="2" key="1">
    <citation type="submission" date="2023-03" db="EMBL/GenBank/DDBJ databases">
        <title>Massive genome expansion in bonnet fungi (Mycena s.s.) driven by repeated elements and novel gene families across ecological guilds.</title>
        <authorList>
            <consortium name="Lawrence Berkeley National Laboratory"/>
            <person name="Harder C.B."/>
            <person name="Miyauchi S."/>
            <person name="Viragh M."/>
            <person name="Kuo A."/>
            <person name="Thoen E."/>
            <person name="Andreopoulos B."/>
            <person name="Lu D."/>
            <person name="Skrede I."/>
            <person name="Drula E."/>
            <person name="Henrissat B."/>
            <person name="Morin E."/>
            <person name="Kohler A."/>
            <person name="Barry K."/>
            <person name="LaButti K."/>
            <person name="Morin E."/>
            <person name="Salamov A."/>
            <person name="Lipzen A."/>
            <person name="Mereny Z."/>
            <person name="Hegedus B."/>
            <person name="Baldrian P."/>
            <person name="Stursova M."/>
            <person name="Weitz H."/>
            <person name="Taylor A."/>
            <person name="Grigoriev I.V."/>
            <person name="Nagy L.G."/>
            <person name="Martin F."/>
            <person name="Kauserud H."/>
        </authorList>
    </citation>
    <scope>NUCLEOTIDE SEQUENCE</scope>
    <source>
        <strain evidence="2">9144</strain>
    </source>
</reference>
<evidence type="ECO:0000313" key="2">
    <source>
        <dbReference type="EMBL" id="KAJ7189798.1"/>
    </source>
</evidence>
<feature type="region of interest" description="Disordered" evidence="1">
    <location>
        <begin position="183"/>
        <end position="205"/>
    </location>
</feature>
<sequence>MYLTRASIIANTSLALPGPRKLPPTHPCTRTHAPAAAPSRVQPRSSADAAGRAYTHTLAPAPTVASSDAHALVSHAHGQTGGEMAGVAGRHWPVKRPGRSSGACVPACAARLSTHPPPQPAPAHTPHLQLRMFRPARVQPLPRSFTRTHGWTGWKHTGPPAHARPDGVGRVCCAARAAVRKPARAADRARMRAADKPRRGQEAPARRTARAWLQTHAAAAGSAPTVSMSSVWLIRELFGWGHWTWRWGNSQRCEKVDYQDWSPCQPRRAPSTGLGHTELRSEAKRTVSHSRVEPSERLAEWNPNGELKSREQA</sequence>
<gene>
    <name evidence="2" type="ORF">GGX14DRAFT_607876</name>
</gene>